<dbReference type="KEGG" id="palw:PSAL_005990"/>
<keyword evidence="2" id="KW-1185">Reference proteome</keyword>
<dbReference type="Pfam" id="PF11836">
    <property type="entry name" value="Phage_TAC_11"/>
    <property type="match status" value="1"/>
</dbReference>
<accession>A0A418SDB9</accession>
<evidence type="ECO:0008006" key="3">
    <source>
        <dbReference type="Google" id="ProtNLM"/>
    </source>
</evidence>
<proteinExistence type="predicted"/>
<evidence type="ECO:0000313" key="1">
    <source>
        <dbReference type="EMBL" id="QPM89383.1"/>
    </source>
</evidence>
<evidence type="ECO:0000313" key="2">
    <source>
        <dbReference type="Proteomes" id="UP000283786"/>
    </source>
</evidence>
<dbReference type="EMBL" id="CP060436">
    <property type="protein sequence ID" value="QPM89383.1"/>
    <property type="molecule type" value="Genomic_DNA"/>
</dbReference>
<name>A0A418SDB9_9RHOB</name>
<sequence length="121" mass="13397">MGNTVQGKRTFSVDGETFTLQFTPNAFCELEDASGLSTSVFLAQFQANLERKRHRMKEIRMLFWAGLTEHHDTITEKQAGRMMQELGGVLGALEIMHEALGLAFPDSGENVGKETPAPLAR</sequence>
<dbReference type="RefSeq" id="WP_119840334.1">
    <property type="nucleotide sequence ID" value="NZ_CP060436.1"/>
</dbReference>
<reference evidence="1 2" key="1">
    <citation type="submission" date="2020-08" db="EMBL/GenBank/DDBJ databases">
        <title>Genome sequence of Rhodobacteraceae bacterium Lw-13e.</title>
        <authorList>
            <person name="Poehlein A."/>
            <person name="Wolter L."/>
            <person name="Daniel R."/>
            <person name="Brinkhoff T."/>
        </authorList>
    </citation>
    <scope>NUCLEOTIDE SEQUENCE [LARGE SCALE GENOMIC DNA]</scope>
    <source>
        <strain evidence="1 2">Lw-13e</strain>
    </source>
</reference>
<dbReference type="AlphaFoldDB" id="A0A418SDB9"/>
<dbReference type="OrthoDB" id="7473872at2"/>
<dbReference type="InterPro" id="IPR021791">
    <property type="entry name" value="Phage_TAC_11"/>
</dbReference>
<dbReference type="Proteomes" id="UP000283786">
    <property type="component" value="Chromosome"/>
</dbReference>
<organism evidence="1 2">
    <name type="scientific">Pseudooceanicola algae</name>
    <dbReference type="NCBI Taxonomy" id="1537215"/>
    <lineage>
        <taxon>Bacteria</taxon>
        <taxon>Pseudomonadati</taxon>
        <taxon>Pseudomonadota</taxon>
        <taxon>Alphaproteobacteria</taxon>
        <taxon>Rhodobacterales</taxon>
        <taxon>Paracoccaceae</taxon>
        <taxon>Pseudooceanicola</taxon>
    </lineage>
</organism>
<gene>
    <name evidence="1" type="ORF">PSAL_005990</name>
</gene>
<protein>
    <recommendedName>
        <fullName evidence="3">Gene transfer agent protein</fullName>
    </recommendedName>
</protein>